<organism evidence="1">
    <name type="scientific">marine sediment metagenome</name>
    <dbReference type="NCBI Taxonomy" id="412755"/>
    <lineage>
        <taxon>unclassified sequences</taxon>
        <taxon>metagenomes</taxon>
        <taxon>ecological metagenomes</taxon>
    </lineage>
</organism>
<evidence type="ECO:0000313" key="1">
    <source>
        <dbReference type="EMBL" id="GAH21338.1"/>
    </source>
</evidence>
<comment type="caution">
    <text evidence="1">The sequence shown here is derived from an EMBL/GenBank/DDBJ whole genome shotgun (WGS) entry which is preliminary data.</text>
</comment>
<proteinExistence type="predicted"/>
<dbReference type="EMBL" id="BARU01000494">
    <property type="protein sequence ID" value="GAH21338.1"/>
    <property type="molecule type" value="Genomic_DNA"/>
</dbReference>
<accession>X1FKM5</accession>
<protein>
    <submittedName>
        <fullName evidence="1">Uncharacterized protein</fullName>
    </submittedName>
</protein>
<reference evidence="1" key="1">
    <citation type="journal article" date="2014" name="Front. Microbiol.">
        <title>High frequency of phylogenetically diverse reductive dehalogenase-homologous genes in deep subseafloor sedimentary metagenomes.</title>
        <authorList>
            <person name="Kawai M."/>
            <person name="Futagami T."/>
            <person name="Toyoda A."/>
            <person name="Takaki Y."/>
            <person name="Nishi S."/>
            <person name="Hori S."/>
            <person name="Arai W."/>
            <person name="Tsubouchi T."/>
            <person name="Morono Y."/>
            <person name="Uchiyama I."/>
            <person name="Ito T."/>
            <person name="Fujiyama A."/>
            <person name="Inagaki F."/>
            <person name="Takami H."/>
        </authorList>
    </citation>
    <scope>NUCLEOTIDE SEQUENCE</scope>
    <source>
        <strain evidence="1">Expedition CK06-06</strain>
    </source>
</reference>
<name>X1FKM5_9ZZZZ</name>
<dbReference type="AlphaFoldDB" id="X1FKM5"/>
<sequence length="79" mass="9577">VIKDYGFNRIELYIGDCELTSDTDAREFFAFKGKIFLYFNDYLPLDRDDYRIHPYEGPITFENNEILLEYSSEYFNYTQ</sequence>
<feature type="non-terminal residue" evidence="1">
    <location>
        <position position="1"/>
    </location>
</feature>
<gene>
    <name evidence="1" type="ORF">S03H2_01635</name>
</gene>